<feature type="domain" description="F-box" evidence="1">
    <location>
        <begin position="84"/>
        <end position="125"/>
    </location>
</feature>
<accession>A0A9N7ML86</accession>
<dbReference type="InterPro" id="IPR036047">
    <property type="entry name" value="F-box-like_dom_sf"/>
</dbReference>
<proteinExistence type="predicted"/>
<dbReference type="InterPro" id="IPR006566">
    <property type="entry name" value="FBD"/>
</dbReference>
<protein>
    <submittedName>
        <fullName evidence="2">F-box protein</fullName>
    </submittedName>
</protein>
<dbReference type="SMART" id="SM00256">
    <property type="entry name" value="FBOX"/>
    <property type="match status" value="1"/>
</dbReference>
<evidence type="ECO:0000313" key="2">
    <source>
        <dbReference type="EMBL" id="CAA0806852.1"/>
    </source>
</evidence>
<dbReference type="CDD" id="cd22160">
    <property type="entry name" value="F-box_AtFBL13-like"/>
    <property type="match status" value="1"/>
</dbReference>
<dbReference type="SUPFAM" id="SSF81383">
    <property type="entry name" value="F-box domain"/>
    <property type="match status" value="1"/>
</dbReference>
<dbReference type="OrthoDB" id="613853at2759"/>
<comment type="caution">
    <text evidence="2">The sequence shown here is derived from an EMBL/GenBank/DDBJ whole genome shotgun (WGS) entry which is preliminary data.</text>
</comment>
<dbReference type="EMBL" id="CACSLK010000984">
    <property type="protein sequence ID" value="CAA0806852.1"/>
    <property type="molecule type" value="Genomic_DNA"/>
</dbReference>
<dbReference type="Pfam" id="PF00646">
    <property type="entry name" value="F-box"/>
    <property type="match status" value="1"/>
</dbReference>
<dbReference type="Proteomes" id="UP001153555">
    <property type="component" value="Unassembled WGS sequence"/>
</dbReference>
<name>A0A9N7ML86_STRHE</name>
<dbReference type="InterPro" id="IPR053781">
    <property type="entry name" value="F-box_AtFBL13-like"/>
</dbReference>
<sequence>MTSLAQSAIPIPSPDPKRFCCSFGGKPSNLILNSNLIPSSDPKRSKFTDRKKVKFELRSKKMELSSLNKCVEIYNHGDDFISVLPDDILLVILSSLPLKESGRTSVLSSRWRYLWSYTSYLYFDDHSTMEKIAQDPDCCTLKKEREKYVLSMLNFPVMPKLRKLVFIKGLIGVDSSLLDLAHFINASPNLQEFELKQNLLKAERSNREIQKGVKQFPLHQHLNVFQFLGYYGCPSDVELVNYLLENCVALKEIIVDTQPRDPIAYEPVDHKEIKLAEEAKIYAKQQLEPLQQWFDVERSNREIQKGVKQFPLHQHLNVFRFLGYYGCPSDVELVNYLLENCVALKEIIVDTQSLCRPAYEPVDPEELKLTEIAKSYAKQQLEPLVPKHIKLFIC</sequence>
<evidence type="ECO:0000313" key="3">
    <source>
        <dbReference type="Proteomes" id="UP001153555"/>
    </source>
</evidence>
<dbReference type="AlphaFoldDB" id="A0A9N7ML86"/>
<dbReference type="InterPro" id="IPR053772">
    <property type="entry name" value="At1g61320/At1g61330-like"/>
</dbReference>
<dbReference type="PANTHER" id="PTHR34145:SF68">
    <property type="entry name" value="FBD DOMAIN-CONTAINING PROTEIN"/>
    <property type="match status" value="1"/>
</dbReference>
<dbReference type="InterPro" id="IPR001810">
    <property type="entry name" value="F-box_dom"/>
</dbReference>
<evidence type="ECO:0000259" key="1">
    <source>
        <dbReference type="SMART" id="SM00256"/>
    </source>
</evidence>
<dbReference type="Gene3D" id="1.20.1280.50">
    <property type="match status" value="1"/>
</dbReference>
<gene>
    <name evidence="2" type="ORF">SHERM_09733</name>
</gene>
<organism evidence="2 3">
    <name type="scientific">Striga hermonthica</name>
    <name type="common">Purple witchweed</name>
    <name type="synonym">Buchnera hermonthica</name>
    <dbReference type="NCBI Taxonomy" id="68872"/>
    <lineage>
        <taxon>Eukaryota</taxon>
        <taxon>Viridiplantae</taxon>
        <taxon>Streptophyta</taxon>
        <taxon>Embryophyta</taxon>
        <taxon>Tracheophyta</taxon>
        <taxon>Spermatophyta</taxon>
        <taxon>Magnoliopsida</taxon>
        <taxon>eudicotyledons</taxon>
        <taxon>Gunneridae</taxon>
        <taxon>Pentapetalae</taxon>
        <taxon>asterids</taxon>
        <taxon>lamiids</taxon>
        <taxon>Lamiales</taxon>
        <taxon>Orobanchaceae</taxon>
        <taxon>Buchnereae</taxon>
        <taxon>Striga</taxon>
    </lineage>
</organism>
<dbReference type="PANTHER" id="PTHR34145">
    <property type="entry name" value="OS02G0105600 PROTEIN"/>
    <property type="match status" value="1"/>
</dbReference>
<dbReference type="Pfam" id="PF08387">
    <property type="entry name" value="FBD"/>
    <property type="match status" value="2"/>
</dbReference>
<reference evidence="2" key="1">
    <citation type="submission" date="2019-12" db="EMBL/GenBank/DDBJ databases">
        <authorList>
            <person name="Scholes J."/>
        </authorList>
    </citation>
    <scope>NUCLEOTIDE SEQUENCE</scope>
</reference>
<keyword evidence="3" id="KW-1185">Reference proteome</keyword>